<proteinExistence type="predicted"/>
<keyword evidence="2" id="KW-1185">Reference proteome</keyword>
<dbReference type="EMBL" id="FQNC01000044">
    <property type="protein sequence ID" value="SGY57362.1"/>
    <property type="molecule type" value="Genomic_DNA"/>
</dbReference>
<evidence type="ECO:0000313" key="2">
    <source>
        <dbReference type="Proteomes" id="UP000249464"/>
    </source>
</evidence>
<reference evidence="1 2" key="1">
    <citation type="submission" date="2016-11" db="EMBL/GenBank/DDBJ databases">
        <authorList>
            <person name="Jaros S."/>
            <person name="Januszkiewicz K."/>
            <person name="Wedrychowicz H."/>
        </authorList>
    </citation>
    <scope>NUCLEOTIDE SEQUENCE [LARGE SCALE GENOMIC DNA]</scope>
</reference>
<dbReference type="AlphaFoldDB" id="A0A2X0P8S6"/>
<accession>A0A2X0P8S6</accession>
<name>A0A2X0P8S6_9BASI</name>
<evidence type="ECO:0000313" key="1">
    <source>
        <dbReference type="EMBL" id="SGY57362.1"/>
    </source>
</evidence>
<dbReference type="Proteomes" id="UP000249464">
    <property type="component" value="Unassembled WGS sequence"/>
</dbReference>
<gene>
    <name evidence="1" type="primary">BQ5605_C006g04262</name>
    <name evidence="1" type="ORF">BQ5605_C006G04262</name>
</gene>
<sequence length="44" mass="5028">MAQYALCTFHRTGPPRPATITDLQLSFPHNLLWGPLSLPTKHLW</sequence>
<protein>
    <submittedName>
        <fullName evidence="1">BQ5605_C006g04262 protein</fullName>
    </submittedName>
</protein>
<organism evidence="1 2">
    <name type="scientific">Microbotryum silenes-dioicae</name>
    <dbReference type="NCBI Taxonomy" id="796604"/>
    <lineage>
        <taxon>Eukaryota</taxon>
        <taxon>Fungi</taxon>
        <taxon>Dikarya</taxon>
        <taxon>Basidiomycota</taxon>
        <taxon>Pucciniomycotina</taxon>
        <taxon>Microbotryomycetes</taxon>
        <taxon>Microbotryales</taxon>
        <taxon>Microbotryaceae</taxon>
        <taxon>Microbotryum</taxon>
    </lineage>
</organism>